<comment type="caution">
    <text evidence="1">The sequence shown here is derived from an EMBL/GenBank/DDBJ whole genome shotgun (WGS) entry which is preliminary data.</text>
</comment>
<evidence type="ECO:0000313" key="1">
    <source>
        <dbReference type="EMBL" id="KAJ7749100.1"/>
    </source>
</evidence>
<gene>
    <name evidence="1" type="ORF">B0H16DRAFT_1277631</name>
</gene>
<dbReference type="InterPro" id="IPR021109">
    <property type="entry name" value="Peptidase_aspartic_dom_sf"/>
</dbReference>
<evidence type="ECO:0000313" key="2">
    <source>
        <dbReference type="Proteomes" id="UP001215598"/>
    </source>
</evidence>
<proteinExistence type="predicted"/>
<organism evidence="1 2">
    <name type="scientific">Mycena metata</name>
    <dbReference type="NCBI Taxonomy" id="1033252"/>
    <lineage>
        <taxon>Eukaryota</taxon>
        <taxon>Fungi</taxon>
        <taxon>Dikarya</taxon>
        <taxon>Basidiomycota</taxon>
        <taxon>Agaricomycotina</taxon>
        <taxon>Agaricomycetes</taxon>
        <taxon>Agaricomycetidae</taxon>
        <taxon>Agaricales</taxon>
        <taxon>Marasmiineae</taxon>
        <taxon>Mycenaceae</taxon>
        <taxon>Mycena</taxon>
    </lineage>
</organism>
<feature type="non-terminal residue" evidence="1">
    <location>
        <position position="1"/>
    </location>
</feature>
<keyword evidence="2" id="KW-1185">Reference proteome</keyword>
<dbReference type="EMBL" id="JARKIB010000070">
    <property type="protein sequence ID" value="KAJ7749100.1"/>
    <property type="molecule type" value="Genomic_DNA"/>
</dbReference>
<feature type="non-terminal residue" evidence="1">
    <location>
        <position position="75"/>
    </location>
</feature>
<sequence>LRVANGKRIRPHGRWRGDVSVGGVRMEASFEVFDCEGAFDVILGKPWLHSVRAIHSYDTDEIQIRLATQKAVLQN</sequence>
<protein>
    <submittedName>
        <fullName evidence="1">Uncharacterized protein</fullName>
    </submittedName>
</protein>
<reference evidence="1" key="1">
    <citation type="submission" date="2023-03" db="EMBL/GenBank/DDBJ databases">
        <title>Massive genome expansion in bonnet fungi (Mycena s.s.) driven by repeated elements and novel gene families across ecological guilds.</title>
        <authorList>
            <consortium name="Lawrence Berkeley National Laboratory"/>
            <person name="Harder C.B."/>
            <person name="Miyauchi S."/>
            <person name="Viragh M."/>
            <person name="Kuo A."/>
            <person name="Thoen E."/>
            <person name="Andreopoulos B."/>
            <person name="Lu D."/>
            <person name="Skrede I."/>
            <person name="Drula E."/>
            <person name="Henrissat B."/>
            <person name="Morin E."/>
            <person name="Kohler A."/>
            <person name="Barry K."/>
            <person name="LaButti K."/>
            <person name="Morin E."/>
            <person name="Salamov A."/>
            <person name="Lipzen A."/>
            <person name="Mereny Z."/>
            <person name="Hegedus B."/>
            <person name="Baldrian P."/>
            <person name="Stursova M."/>
            <person name="Weitz H."/>
            <person name="Taylor A."/>
            <person name="Grigoriev I.V."/>
            <person name="Nagy L.G."/>
            <person name="Martin F."/>
            <person name="Kauserud H."/>
        </authorList>
    </citation>
    <scope>NUCLEOTIDE SEQUENCE</scope>
    <source>
        <strain evidence="1">CBHHK182m</strain>
    </source>
</reference>
<accession>A0AAD7N7N8</accession>
<dbReference type="Proteomes" id="UP001215598">
    <property type="component" value="Unassembled WGS sequence"/>
</dbReference>
<dbReference type="CDD" id="cd00303">
    <property type="entry name" value="retropepsin_like"/>
    <property type="match status" value="1"/>
</dbReference>
<name>A0AAD7N7N8_9AGAR</name>
<dbReference type="AlphaFoldDB" id="A0AAD7N7N8"/>
<dbReference type="Gene3D" id="2.40.70.10">
    <property type="entry name" value="Acid Proteases"/>
    <property type="match status" value="1"/>
</dbReference>